<evidence type="ECO:0000256" key="6">
    <source>
        <dbReference type="SAM" id="Phobius"/>
    </source>
</evidence>
<dbReference type="PANTHER" id="PTHR30566">
    <property type="entry name" value="YNAI-RELATED MECHANOSENSITIVE ION CHANNEL"/>
    <property type="match status" value="1"/>
</dbReference>
<evidence type="ECO:0000256" key="4">
    <source>
        <dbReference type="ARBA" id="ARBA00022989"/>
    </source>
</evidence>
<evidence type="ECO:0000256" key="3">
    <source>
        <dbReference type="ARBA" id="ARBA00022692"/>
    </source>
</evidence>
<dbReference type="PANTHER" id="PTHR30566:SF5">
    <property type="entry name" value="MECHANOSENSITIVE ION CHANNEL PROTEIN 1, MITOCHONDRIAL-RELATED"/>
    <property type="match status" value="1"/>
</dbReference>
<dbReference type="RefSeq" id="WP_136402553.1">
    <property type="nucleotide sequence ID" value="NZ_SSNZ01000002.1"/>
</dbReference>
<dbReference type="InterPro" id="IPR006685">
    <property type="entry name" value="MscS_channel_2nd"/>
</dbReference>
<keyword evidence="9" id="KW-1185">Reference proteome</keyword>
<evidence type="ECO:0000313" key="8">
    <source>
        <dbReference type="EMBL" id="THF51569.1"/>
    </source>
</evidence>
<dbReference type="Gene3D" id="2.30.30.60">
    <property type="match status" value="1"/>
</dbReference>
<dbReference type="GO" id="GO:0016020">
    <property type="term" value="C:membrane"/>
    <property type="evidence" value="ECO:0007669"/>
    <property type="project" value="UniProtKB-SubCell"/>
</dbReference>
<dbReference type="InterPro" id="IPR010920">
    <property type="entry name" value="LSM_dom_sf"/>
</dbReference>
<dbReference type="GO" id="GO:0008381">
    <property type="term" value="F:mechanosensitive monoatomic ion channel activity"/>
    <property type="evidence" value="ECO:0007669"/>
    <property type="project" value="UniProtKB-ARBA"/>
</dbReference>
<evidence type="ECO:0000256" key="1">
    <source>
        <dbReference type="ARBA" id="ARBA00004141"/>
    </source>
</evidence>
<feature type="transmembrane region" description="Helical" evidence="6">
    <location>
        <begin position="12"/>
        <end position="33"/>
    </location>
</feature>
<dbReference type="AlphaFoldDB" id="A0A4S4A0Z1"/>
<keyword evidence="5 6" id="KW-0472">Membrane</keyword>
<gene>
    <name evidence="8" type="ORF">E6C50_07335</name>
</gene>
<organism evidence="8 9">
    <name type="scientific">Flavobacterium supellecticarium</name>
    <dbReference type="NCBI Taxonomy" id="2565924"/>
    <lineage>
        <taxon>Bacteria</taxon>
        <taxon>Pseudomonadati</taxon>
        <taxon>Bacteroidota</taxon>
        <taxon>Flavobacteriia</taxon>
        <taxon>Flavobacteriales</taxon>
        <taxon>Flavobacteriaceae</taxon>
        <taxon>Flavobacterium</taxon>
    </lineage>
</organism>
<dbReference type="SUPFAM" id="SSF50182">
    <property type="entry name" value="Sm-like ribonucleoproteins"/>
    <property type="match status" value="1"/>
</dbReference>
<feature type="transmembrane region" description="Helical" evidence="6">
    <location>
        <begin position="53"/>
        <end position="72"/>
    </location>
</feature>
<dbReference type="InterPro" id="IPR011014">
    <property type="entry name" value="MscS_channel_TM-2"/>
</dbReference>
<dbReference type="EMBL" id="SSNZ01000002">
    <property type="protein sequence ID" value="THF51569.1"/>
    <property type="molecule type" value="Genomic_DNA"/>
</dbReference>
<sequence length="170" mass="19042">MIQKLLQDTETLVHFAIICGLTLLFSYFANLYLKRLIYKKSNIIDSDPTNYVFFKHFATAIIYLFGFGWALLTLPIAKTYGHSLLAGAGVTTLIAGFASQQALSNIVGGIFILIFKPFRVNDYIEFQGKSGRVLEVNLHDTIILDDTQNRIIIPNTLLSNGIITNIKKQP</sequence>
<dbReference type="Pfam" id="PF00924">
    <property type="entry name" value="MS_channel_2nd"/>
    <property type="match status" value="1"/>
</dbReference>
<dbReference type="SUPFAM" id="SSF82861">
    <property type="entry name" value="Mechanosensitive channel protein MscS (YggB), transmembrane region"/>
    <property type="match status" value="1"/>
</dbReference>
<feature type="domain" description="Mechanosensitive ion channel MscS" evidence="7">
    <location>
        <begin position="103"/>
        <end position="167"/>
    </location>
</feature>
<evidence type="ECO:0000259" key="7">
    <source>
        <dbReference type="Pfam" id="PF00924"/>
    </source>
</evidence>
<feature type="transmembrane region" description="Helical" evidence="6">
    <location>
        <begin position="84"/>
        <end position="115"/>
    </location>
</feature>
<proteinExistence type="inferred from homology"/>
<dbReference type="OrthoDB" id="9809206at2"/>
<reference evidence="8 9" key="1">
    <citation type="submission" date="2019-04" db="EMBL/GenBank/DDBJ databases">
        <title>Flavobacterium sp. nov. isolated from construction timber.</title>
        <authorList>
            <person name="Lin S.-Y."/>
            <person name="Chang C.-T."/>
            <person name="Young C.-C."/>
        </authorList>
    </citation>
    <scope>NUCLEOTIDE SEQUENCE [LARGE SCALE GENOMIC DNA]</scope>
    <source>
        <strain evidence="8 9">CC-CTC003</strain>
    </source>
</reference>
<comment type="subcellular location">
    <subcellularLocation>
        <location evidence="1">Membrane</location>
        <topology evidence="1">Multi-pass membrane protein</topology>
    </subcellularLocation>
</comment>
<dbReference type="Proteomes" id="UP000307507">
    <property type="component" value="Unassembled WGS sequence"/>
</dbReference>
<keyword evidence="4 6" id="KW-1133">Transmembrane helix</keyword>
<dbReference type="Gene3D" id="1.10.287.1260">
    <property type="match status" value="1"/>
</dbReference>
<keyword evidence="3 6" id="KW-0812">Transmembrane</keyword>
<evidence type="ECO:0000313" key="9">
    <source>
        <dbReference type="Proteomes" id="UP000307507"/>
    </source>
</evidence>
<accession>A0A4S4A0Z1</accession>
<evidence type="ECO:0000256" key="5">
    <source>
        <dbReference type="ARBA" id="ARBA00023136"/>
    </source>
</evidence>
<evidence type="ECO:0000256" key="2">
    <source>
        <dbReference type="ARBA" id="ARBA00008017"/>
    </source>
</evidence>
<dbReference type="InterPro" id="IPR023408">
    <property type="entry name" value="MscS_beta-dom_sf"/>
</dbReference>
<name>A0A4S4A0Z1_9FLAO</name>
<protein>
    <submittedName>
        <fullName evidence="8">Mechanosensitive ion channel</fullName>
    </submittedName>
</protein>
<comment type="similarity">
    <text evidence="2">Belongs to the MscS (TC 1.A.23) family.</text>
</comment>
<comment type="caution">
    <text evidence="8">The sequence shown here is derived from an EMBL/GenBank/DDBJ whole genome shotgun (WGS) entry which is preliminary data.</text>
</comment>